<dbReference type="PROSITE" id="PS51194">
    <property type="entry name" value="HELICASE_CTER"/>
    <property type="match status" value="1"/>
</dbReference>
<dbReference type="PANTHER" id="PTHR47964:SF1">
    <property type="entry name" value="ATP-DEPENDENT DNA HELICASE HOMOLOG RECG, CHLOROPLASTIC"/>
    <property type="match status" value="1"/>
</dbReference>
<dbReference type="Proteomes" id="UP000230154">
    <property type="component" value="Unassembled WGS sequence"/>
</dbReference>
<dbReference type="InterPro" id="IPR011545">
    <property type="entry name" value="DEAD/DEAH_box_helicase_dom"/>
</dbReference>
<organism evidence="18 19">
    <name type="scientific">Candidatus Magasanikbacteria bacterium CG10_big_fil_rev_8_21_14_0_10_47_10</name>
    <dbReference type="NCBI Taxonomy" id="1974652"/>
    <lineage>
        <taxon>Bacteria</taxon>
        <taxon>Candidatus Magasanikiibacteriota</taxon>
    </lineage>
</organism>
<dbReference type="Gene3D" id="2.40.50.140">
    <property type="entry name" value="Nucleic acid-binding proteins"/>
    <property type="match status" value="1"/>
</dbReference>
<evidence type="ECO:0000256" key="1">
    <source>
        <dbReference type="ARBA" id="ARBA00007504"/>
    </source>
</evidence>
<dbReference type="CDD" id="cd04488">
    <property type="entry name" value="RecG_wedge_OBF"/>
    <property type="match status" value="1"/>
</dbReference>
<dbReference type="GO" id="GO:0006310">
    <property type="term" value="P:DNA recombination"/>
    <property type="evidence" value="ECO:0007669"/>
    <property type="project" value="UniProtKB-UniRule"/>
</dbReference>
<dbReference type="SUPFAM" id="SSF52540">
    <property type="entry name" value="P-loop containing nucleoside triphosphate hydrolases"/>
    <property type="match status" value="2"/>
</dbReference>
<dbReference type="EMBL" id="PFCB01000021">
    <property type="protein sequence ID" value="PIR74457.1"/>
    <property type="molecule type" value="Genomic_DNA"/>
</dbReference>
<dbReference type="InterPro" id="IPR012340">
    <property type="entry name" value="NA-bd_OB-fold"/>
</dbReference>
<dbReference type="NCBIfam" id="TIGR00643">
    <property type="entry name" value="recG"/>
    <property type="match status" value="1"/>
</dbReference>
<dbReference type="EC" id="5.6.2.4" evidence="13 15"/>
<evidence type="ECO:0000256" key="9">
    <source>
        <dbReference type="ARBA" id="ARBA00023172"/>
    </source>
</evidence>
<evidence type="ECO:0000313" key="19">
    <source>
        <dbReference type="Proteomes" id="UP000230154"/>
    </source>
</evidence>
<dbReference type="PROSITE" id="PS51192">
    <property type="entry name" value="HELICASE_ATP_BIND_1"/>
    <property type="match status" value="1"/>
</dbReference>
<evidence type="ECO:0000256" key="8">
    <source>
        <dbReference type="ARBA" id="ARBA00023125"/>
    </source>
</evidence>
<sequence>MCYTPYDMNLDTRVTALNRVGQMLANRLKKIGIVSVRDILFHFPFRYEDFSVIVPIKDLQADQEVTVQGTIELIASRRSPRKRTILTEAIVADETGQLQVVWFGQAYLAKTLKMGDKVSLSGKVKQDRFGTQMVGPTYEKISEHGGTHTGRIVPMYPLTQGITQKQLRFLTAQCMDVVSTIKEWLPADIRDRADIMMLPDAIRAIHFPESYKEQLYAQRRLKFDELFVLQLRAELIRQSARAFEAPKIPFDEPRIKNFVASLPFELTRDQKIAAWEIFQDMEKAVPMNRLLEGDVGSGKTVVAALAAVVGINAGYQVTVMAPTEILAKQHFVSLRKILPEVSIGLLTSSQHEMSGTEAASRKCLIENINNGGLSLVVGTHALLVDDVVFKNLGLVVVDEQHRFGVEQRKKIRAKSGDITTAPHFLSMTATPIPRSFALTLYGDLDVSIIKTMPEGRKAIKTRVVESRNRGKAYQFIRDQVKTGRQVFVICPMIGLQTTDDGPQSVDASSEKKSVVKEYEKLSKEVFPDLRVSFLHGKMRPKEKDSVMTSFSKGESDIMVSTSVVEVGVDVPNASVMMIEDGEKFGLAQLHQFRGRVGRSEHQSYCFVFTQSDSQSALERLNMFESTVDGFRLAEYDLQTRGPGEVYGTSQSGMQQLRLATMRDTEIIKLARELARDIDFGLHPALKEAVREWEEKVHLE</sequence>
<evidence type="ECO:0000256" key="13">
    <source>
        <dbReference type="ARBA" id="ARBA00034808"/>
    </source>
</evidence>
<dbReference type="NCBIfam" id="NF008165">
    <property type="entry name" value="PRK10917.1-3"/>
    <property type="match status" value="1"/>
</dbReference>
<keyword evidence="8" id="KW-0238">DNA-binding</keyword>
<dbReference type="GO" id="GO:0043138">
    <property type="term" value="F:3'-5' DNA helicase activity"/>
    <property type="evidence" value="ECO:0007669"/>
    <property type="project" value="UniProtKB-EC"/>
</dbReference>
<dbReference type="NCBIfam" id="NF008168">
    <property type="entry name" value="PRK10917.2-2"/>
    <property type="match status" value="1"/>
</dbReference>
<dbReference type="GO" id="GO:0006281">
    <property type="term" value="P:DNA repair"/>
    <property type="evidence" value="ECO:0007669"/>
    <property type="project" value="UniProtKB-UniRule"/>
</dbReference>
<evidence type="ECO:0000256" key="3">
    <source>
        <dbReference type="ARBA" id="ARBA00022741"/>
    </source>
</evidence>
<dbReference type="SUPFAM" id="SSF50249">
    <property type="entry name" value="Nucleic acid-binding proteins"/>
    <property type="match status" value="1"/>
</dbReference>
<keyword evidence="6 15" id="KW-0347">Helicase</keyword>
<dbReference type="GO" id="GO:0005524">
    <property type="term" value="F:ATP binding"/>
    <property type="evidence" value="ECO:0007669"/>
    <property type="project" value="UniProtKB-KW"/>
</dbReference>
<keyword evidence="11" id="KW-0413">Isomerase</keyword>
<evidence type="ECO:0000256" key="4">
    <source>
        <dbReference type="ARBA" id="ARBA00022763"/>
    </source>
</evidence>
<evidence type="ECO:0000256" key="5">
    <source>
        <dbReference type="ARBA" id="ARBA00022801"/>
    </source>
</evidence>
<protein>
    <recommendedName>
        <fullName evidence="2 15">ATP-dependent DNA helicase RecG</fullName>
        <ecNumber evidence="13 15">5.6.2.4</ecNumber>
    </recommendedName>
</protein>
<evidence type="ECO:0000256" key="12">
    <source>
        <dbReference type="ARBA" id="ARBA00034617"/>
    </source>
</evidence>
<name>A0A2H0TSS6_9BACT</name>
<dbReference type="Pfam" id="PF19833">
    <property type="entry name" value="RecG_dom3_C"/>
    <property type="match status" value="1"/>
</dbReference>
<proteinExistence type="inferred from homology"/>
<keyword evidence="5 15" id="KW-0378">Hydrolase</keyword>
<evidence type="ECO:0000256" key="14">
    <source>
        <dbReference type="ARBA" id="ARBA00048988"/>
    </source>
</evidence>
<dbReference type="Pfam" id="PF00270">
    <property type="entry name" value="DEAD"/>
    <property type="match status" value="1"/>
</dbReference>
<dbReference type="InterPro" id="IPR004609">
    <property type="entry name" value="ATP-dep_DNA_helicase_RecG"/>
</dbReference>
<keyword evidence="7 15" id="KW-0067">ATP-binding</keyword>
<evidence type="ECO:0000259" key="17">
    <source>
        <dbReference type="PROSITE" id="PS51194"/>
    </source>
</evidence>
<keyword evidence="9 15" id="KW-0233">DNA recombination</keyword>
<comment type="caution">
    <text evidence="18">The sequence shown here is derived from an EMBL/GenBank/DDBJ whole genome shotgun (WGS) entry which is preliminary data.</text>
</comment>
<dbReference type="PANTHER" id="PTHR47964">
    <property type="entry name" value="ATP-DEPENDENT DNA HELICASE HOMOLOG RECG, CHLOROPLASTIC"/>
    <property type="match status" value="1"/>
</dbReference>
<dbReference type="GO" id="GO:0003677">
    <property type="term" value="F:DNA binding"/>
    <property type="evidence" value="ECO:0007669"/>
    <property type="project" value="UniProtKB-KW"/>
</dbReference>
<comment type="function">
    <text evidence="15">Plays a critical role in recombination and DNA repair. Helps process Holliday junction intermediates to mature products by catalyzing branch migration. Has replication fork regression activity, unwinds stalled or blocked replication forks to make a HJ that can be resolved. Has a DNA unwinding activity characteristic of a DNA helicase with 3'-5' polarity.</text>
</comment>
<evidence type="ECO:0000259" key="16">
    <source>
        <dbReference type="PROSITE" id="PS51192"/>
    </source>
</evidence>
<keyword evidence="10 15" id="KW-0234">DNA repair</keyword>
<reference evidence="19" key="1">
    <citation type="submission" date="2017-09" db="EMBL/GenBank/DDBJ databases">
        <title>Depth-based differentiation of microbial function through sediment-hosted aquifers and enrichment of novel symbionts in the deep terrestrial subsurface.</title>
        <authorList>
            <person name="Probst A.J."/>
            <person name="Ladd B."/>
            <person name="Jarett J.K."/>
            <person name="Geller-Mcgrath D.E."/>
            <person name="Sieber C.M.K."/>
            <person name="Emerson J.B."/>
            <person name="Anantharaman K."/>
            <person name="Thomas B.C."/>
            <person name="Malmstrom R."/>
            <person name="Stieglmeier M."/>
            <person name="Klingl A."/>
            <person name="Woyke T."/>
            <person name="Ryan C.M."/>
            <person name="Banfield J.F."/>
        </authorList>
    </citation>
    <scope>NUCLEOTIDE SEQUENCE [LARGE SCALE GENOMIC DNA]</scope>
</reference>
<dbReference type="Pfam" id="PF17191">
    <property type="entry name" value="RecG_wedge"/>
    <property type="match status" value="1"/>
</dbReference>
<comment type="catalytic activity">
    <reaction evidence="14 15">
        <text>ATP + H2O = ADP + phosphate + H(+)</text>
        <dbReference type="Rhea" id="RHEA:13065"/>
        <dbReference type="ChEBI" id="CHEBI:15377"/>
        <dbReference type="ChEBI" id="CHEBI:15378"/>
        <dbReference type="ChEBI" id="CHEBI:30616"/>
        <dbReference type="ChEBI" id="CHEBI:43474"/>
        <dbReference type="ChEBI" id="CHEBI:456216"/>
        <dbReference type="EC" id="5.6.2.4"/>
    </reaction>
</comment>
<evidence type="ECO:0000256" key="11">
    <source>
        <dbReference type="ARBA" id="ARBA00023235"/>
    </source>
</evidence>
<dbReference type="Gene3D" id="3.40.50.300">
    <property type="entry name" value="P-loop containing nucleotide triphosphate hydrolases"/>
    <property type="match status" value="2"/>
</dbReference>
<comment type="catalytic activity">
    <reaction evidence="12 15">
        <text>Couples ATP hydrolysis with the unwinding of duplex DNA by translocating in the 3'-5' direction.</text>
        <dbReference type="EC" id="5.6.2.4"/>
    </reaction>
</comment>
<dbReference type="InterPro" id="IPR033454">
    <property type="entry name" value="RecG_wedge"/>
</dbReference>
<accession>A0A2H0TSS6</accession>
<dbReference type="InterPro" id="IPR001650">
    <property type="entry name" value="Helicase_C-like"/>
</dbReference>
<evidence type="ECO:0000256" key="7">
    <source>
        <dbReference type="ARBA" id="ARBA00022840"/>
    </source>
</evidence>
<dbReference type="InterPro" id="IPR027417">
    <property type="entry name" value="P-loop_NTPase"/>
</dbReference>
<dbReference type="SMART" id="SM00487">
    <property type="entry name" value="DEXDc"/>
    <property type="match status" value="1"/>
</dbReference>
<comment type="similarity">
    <text evidence="1 15">Belongs to the helicase family. RecG subfamily.</text>
</comment>
<evidence type="ECO:0000256" key="15">
    <source>
        <dbReference type="RuleBase" id="RU363016"/>
    </source>
</evidence>
<keyword evidence="4 15" id="KW-0227">DNA damage</keyword>
<evidence type="ECO:0000256" key="2">
    <source>
        <dbReference type="ARBA" id="ARBA00017846"/>
    </source>
</evidence>
<evidence type="ECO:0000313" key="18">
    <source>
        <dbReference type="EMBL" id="PIR74457.1"/>
    </source>
</evidence>
<dbReference type="SMART" id="SM00490">
    <property type="entry name" value="HELICc"/>
    <property type="match status" value="1"/>
</dbReference>
<dbReference type="InterPro" id="IPR045562">
    <property type="entry name" value="RecG_dom3_C"/>
</dbReference>
<evidence type="ECO:0000256" key="10">
    <source>
        <dbReference type="ARBA" id="ARBA00023204"/>
    </source>
</evidence>
<dbReference type="AlphaFoldDB" id="A0A2H0TSS6"/>
<keyword evidence="3 15" id="KW-0547">Nucleotide-binding</keyword>
<dbReference type="GO" id="GO:0016887">
    <property type="term" value="F:ATP hydrolysis activity"/>
    <property type="evidence" value="ECO:0007669"/>
    <property type="project" value="RHEA"/>
</dbReference>
<feature type="domain" description="Helicase C-terminal" evidence="17">
    <location>
        <begin position="482"/>
        <end position="638"/>
    </location>
</feature>
<dbReference type="InterPro" id="IPR047112">
    <property type="entry name" value="RecG/Mfd"/>
</dbReference>
<dbReference type="InterPro" id="IPR014001">
    <property type="entry name" value="Helicase_ATP-bd"/>
</dbReference>
<evidence type="ECO:0000256" key="6">
    <source>
        <dbReference type="ARBA" id="ARBA00022806"/>
    </source>
</evidence>
<gene>
    <name evidence="18" type="ORF">COU35_02650</name>
</gene>
<dbReference type="Pfam" id="PF00271">
    <property type="entry name" value="Helicase_C"/>
    <property type="match status" value="1"/>
</dbReference>
<feature type="domain" description="Helicase ATP-binding" evidence="16">
    <location>
        <begin position="280"/>
        <end position="449"/>
    </location>
</feature>